<protein>
    <submittedName>
        <fullName evidence="6">Class I SAM-dependent methyltransferase</fullName>
    </submittedName>
</protein>
<evidence type="ECO:0000256" key="2">
    <source>
        <dbReference type="ARBA" id="ARBA00022603"/>
    </source>
</evidence>
<dbReference type="GO" id="GO:0006364">
    <property type="term" value="P:rRNA processing"/>
    <property type="evidence" value="ECO:0007669"/>
    <property type="project" value="UniProtKB-KW"/>
</dbReference>
<keyword evidence="7" id="KW-1185">Reference proteome</keyword>
<reference evidence="6" key="2">
    <citation type="submission" date="2023-01" db="EMBL/GenBank/DDBJ databases">
        <title>Gilvimarinus xylanilyticus HB14 isolated from Caulerpa lentillifera aquaculture base in Hainan, China.</title>
        <authorList>
            <person name="Zhang Y.-J."/>
        </authorList>
    </citation>
    <scope>NUCLEOTIDE SEQUENCE</scope>
    <source>
        <strain evidence="6">HB14</strain>
    </source>
</reference>
<keyword evidence="2 6" id="KW-0489">Methyltransferase</keyword>
<accession>A0A9X2KTD4</accession>
<keyword evidence="4" id="KW-0949">S-adenosyl-L-methionine</keyword>
<reference evidence="6" key="1">
    <citation type="submission" date="2022-05" db="EMBL/GenBank/DDBJ databases">
        <authorList>
            <person name="Sun H.-N."/>
        </authorList>
    </citation>
    <scope>NUCLEOTIDE SEQUENCE</scope>
    <source>
        <strain evidence="6">HB14</strain>
    </source>
</reference>
<dbReference type="GO" id="GO:0032259">
    <property type="term" value="P:methylation"/>
    <property type="evidence" value="ECO:0007669"/>
    <property type="project" value="UniProtKB-KW"/>
</dbReference>
<evidence type="ECO:0000256" key="4">
    <source>
        <dbReference type="ARBA" id="ARBA00022691"/>
    </source>
</evidence>
<dbReference type="GO" id="GO:0008168">
    <property type="term" value="F:methyltransferase activity"/>
    <property type="evidence" value="ECO:0007669"/>
    <property type="project" value="UniProtKB-KW"/>
</dbReference>
<dbReference type="InterPro" id="IPR029063">
    <property type="entry name" value="SAM-dependent_MTases_sf"/>
</dbReference>
<evidence type="ECO:0000256" key="3">
    <source>
        <dbReference type="ARBA" id="ARBA00022679"/>
    </source>
</evidence>
<dbReference type="InterPro" id="IPR019614">
    <property type="entry name" value="SAM-dep_methyl-trfase"/>
</dbReference>
<dbReference type="PANTHER" id="PTHR43042:SF3">
    <property type="entry name" value="RIBOSOMAL RNA LARGE SUBUNIT METHYLTRANSFERASE YWBD-RELATED"/>
    <property type="match status" value="1"/>
</dbReference>
<evidence type="ECO:0000256" key="1">
    <source>
        <dbReference type="ARBA" id="ARBA00022552"/>
    </source>
</evidence>
<dbReference type="AlphaFoldDB" id="A0A9X2KTD4"/>
<keyword evidence="3" id="KW-0808">Transferase</keyword>
<evidence type="ECO:0000259" key="5">
    <source>
        <dbReference type="Pfam" id="PF10672"/>
    </source>
</evidence>
<name>A0A9X2KTD4_9GAMM</name>
<dbReference type="EMBL" id="JAMFTH010000001">
    <property type="protein sequence ID" value="MCP8899159.1"/>
    <property type="molecule type" value="Genomic_DNA"/>
</dbReference>
<dbReference type="Gene3D" id="3.40.50.150">
    <property type="entry name" value="Vaccinia Virus protein VP39"/>
    <property type="match status" value="1"/>
</dbReference>
<sequence>MILDKARIERLLADFERDAAVDSRRLFHGRGQCYPGYETLVVDYFQPVILITLFAEPSEGVVAQLVAELQPLLAGAANCVLLQERYLEGAPTRELVGSVPETWYARRGELVFKLALQGQQNPGFFLDMEPGRQWLESHAKDKRVLNLFAYTCAFSVVAVAAGATKVVNVDMSKSALGRGRDNHHLNGLDKARSQFLPEQILKSWSRIRRPGPYDIVIFDPPSFQKGSFVATRDYAKLLRRVPELMTEGGEVLACLNAPELGPEFMSELFAAECPEARFVQRLPGSPDFPDAQPERQLKLLHYNYPGPGFSDSTGSA</sequence>
<dbReference type="PANTHER" id="PTHR43042">
    <property type="entry name" value="SAM-DEPENDENT METHYLTRANSFERASE"/>
    <property type="match status" value="1"/>
</dbReference>
<proteinExistence type="predicted"/>
<organism evidence="6 7">
    <name type="scientific">Gilvimarinus xylanilyticus</name>
    <dbReference type="NCBI Taxonomy" id="2944139"/>
    <lineage>
        <taxon>Bacteria</taxon>
        <taxon>Pseudomonadati</taxon>
        <taxon>Pseudomonadota</taxon>
        <taxon>Gammaproteobacteria</taxon>
        <taxon>Cellvibrionales</taxon>
        <taxon>Cellvibrionaceae</taxon>
        <taxon>Gilvimarinus</taxon>
    </lineage>
</organism>
<feature type="domain" description="S-adenosylmethionine-dependent methyltransferase" evidence="5">
    <location>
        <begin position="24"/>
        <end position="301"/>
    </location>
</feature>
<keyword evidence="1" id="KW-0698">rRNA processing</keyword>
<evidence type="ECO:0000313" key="6">
    <source>
        <dbReference type="EMBL" id="MCP8899159.1"/>
    </source>
</evidence>
<gene>
    <name evidence="6" type="ORF">M6D89_07620</name>
</gene>
<evidence type="ECO:0000313" key="7">
    <source>
        <dbReference type="Proteomes" id="UP001139319"/>
    </source>
</evidence>
<comment type="caution">
    <text evidence="6">The sequence shown here is derived from an EMBL/GenBank/DDBJ whole genome shotgun (WGS) entry which is preliminary data.</text>
</comment>
<dbReference type="Proteomes" id="UP001139319">
    <property type="component" value="Unassembled WGS sequence"/>
</dbReference>
<dbReference type="CDD" id="cd02440">
    <property type="entry name" value="AdoMet_MTases"/>
    <property type="match status" value="1"/>
</dbReference>
<dbReference type="Pfam" id="PF10672">
    <property type="entry name" value="Methyltrans_SAM"/>
    <property type="match status" value="1"/>
</dbReference>
<dbReference type="SUPFAM" id="SSF53335">
    <property type="entry name" value="S-adenosyl-L-methionine-dependent methyltransferases"/>
    <property type="match status" value="1"/>
</dbReference>
<dbReference type="RefSeq" id="WP_253967416.1">
    <property type="nucleotide sequence ID" value="NZ_JAMFTH010000001.1"/>
</dbReference>